<dbReference type="EMBL" id="LS398547">
    <property type="protein sequence ID" value="SPR09927.1"/>
    <property type="molecule type" value="Genomic_DNA"/>
</dbReference>
<name>A0A2U3R9M8_ORITS</name>
<dbReference type="AlphaFoldDB" id="A0A2U3R9M8"/>
<evidence type="ECO:0000313" key="1">
    <source>
        <dbReference type="EMBL" id="SPR09927.1"/>
    </source>
</evidence>
<proteinExistence type="predicted"/>
<organism evidence="1 2">
    <name type="scientific">Orientia tsutsugamushi</name>
    <name type="common">Rickettsia tsutsugamushi</name>
    <dbReference type="NCBI Taxonomy" id="784"/>
    <lineage>
        <taxon>Bacteria</taxon>
        <taxon>Pseudomonadati</taxon>
        <taxon>Pseudomonadota</taxon>
        <taxon>Alphaproteobacteria</taxon>
        <taxon>Rickettsiales</taxon>
        <taxon>Rickettsiaceae</taxon>
        <taxon>Rickettsieae</taxon>
        <taxon>Orientia</taxon>
    </lineage>
</organism>
<dbReference type="Proteomes" id="UP000244960">
    <property type="component" value="Chromosome I"/>
</dbReference>
<dbReference type="RefSeq" id="WP_197709555.1">
    <property type="nucleotide sequence ID" value="NZ_LS398547.1"/>
</dbReference>
<evidence type="ECO:0000313" key="2">
    <source>
        <dbReference type="Proteomes" id="UP000244960"/>
    </source>
</evidence>
<protein>
    <submittedName>
        <fullName evidence="1">Repeat-containing protein D</fullName>
    </submittedName>
</protein>
<gene>
    <name evidence="1" type="ORF">UT176_01632</name>
</gene>
<reference evidence="2" key="1">
    <citation type="submission" date="2018-03" db="EMBL/GenBank/DDBJ databases">
        <authorList>
            <person name="Batty M. E."/>
            <person name="Batty M E."/>
        </authorList>
    </citation>
    <scope>NUCLEOTIDE SEQUENCE [LARGE SCALE GENOMIC DNA]</scope>
</reference>
<sequence length="148" mass="17406">MPSKKKNFKKKDHKDHKDHLYTFNQYLDNKDNLGTKLLEAYPCSKKFLSQIFQWCKKCIYSNKNFDKFVYDLNLDNLEKLLQPAIIIEVRSITSMICNNYTVKLDVLGDTLTELTSNIDILKNLYDLHIFFLLFPVGTVVQDLLLHVI</sequence>
<accession>A0A2U3R9M8</accession>